<evidence type="ECO:0000256" key="1">
    <source>
        <dbReference type="SAM" id="Phobius"/>
    </source>
</evidence>
<keyword evidence="1" id="KW-1133">Transmembrane helix</keyword>
<keyword evidence="3" id="KW-1185">Reference proteome</keyword>
<dbReference type="NCBIfam" id="NF045580">
    <property type="entry name" value="symport_access"/>
    <property type="match status" value="1"/>
</dbReference>
<dbReference type="EMBL" id="CP019633">
    <property type="protein sequence ID" value="AQQ09563.1"/>
    <property type="molecule type" value="Genomic_DNA"/>
</dbReference>
<dbReference type="InterPro" id="IPR054615">
    <property type="entry name" value="Symport_access"/>
</dbReference>
<dbReference type="STRING" id="1940790.L21SP3_01369"/>
<evidence type="ECO:0000313" key="3">
    <source>
        <dbReference type="Proteomes" id="UP000188273"/>
    </source>
</evidence>
<gene>
    <name evidence="2" type="ORF">L21SP3_01369</name>
</gene>
<protein>
    <submittedName>
        <fullName evidence="2">Uncharacterized protein</fullName>
    </submittedName>
</protein>
<proteinExistence type="predicted"/>
<dbReference type="Proteomes" id="UP000188273">
    <property type="component" value="Chromosome"/>
</dbReference>
<dbReference type="RefSeq" id="WP_162841539.1">
    <property type="nucleotide sequence ID" value="NZ_CP019633.1"/>
</dbReference>
<sequence>MYMGIESGFVFTGYILCIASAVLCVVYGLLNWNKGSEKVDIEDVKWADKEKDVEKEF</sequence>
<accession>A0A1Q2HQP6</accession>
<name>A0A1Q2HQP6_9BACT</name>
<feature type="transmembrane region" description="Helical" evidence="1">
    <location>
        <begin position="12"/>
        <end position="30"/>
    </location>
</feature>
<dbReference type="AlphaFoldDB" id="A0A1Q2HQP6"/>
<reference evidence="3" key="1">
    <citation type="submission" date="2017-02" db="EMBL/GenBank/DDBJ databases">
        <title>Comparative genomics and description of representatives of a novel lineage of planctomycetes thriving in anoxic sediments.</title>
        <authorList>
            <person name="Spring S."/>
            <person name="Bunk B."/>
            <person name="Sproer C."/>
            <person name="Klenk H.-P."/>
        </authorList>
    </citation>
    <scope>NUCLEOTIDE SEQUENCE [LARGE SCALE GENOMIC DNA]</scope>
    <source>
        <strain evidence="3">L21-RPul-D3</strain>
    </source>
</reference>
<dbReference type="KEGG" id="pbu:L21SP3_01369"/>
<keyword evidence="1" id="KW-0812">Transmembrane</keyword>
<organism evidence="2 3">
    <name type="scientific">Sedimentisphaera cyanobacteriorum</name>
    <dbReference type="NCBI Taxonomy" id="1940790"/>
    <lineage>
        <taxon>Bacteria</taxon>
        <taxon>Pseudomonadati</taxon>
        <taxon>Planctomycetota</taxon>
        <taxon>Phycisphaerae</taxon>
        <taxon>Sedimentisphaerales</taxon>
        <taxon>Sedimentisphaeraceae</taxon>
        <taxon>Sedimentisphaera</taxon>
    </lineage>
</organism>
<evidence type="ECO:0000313" key="2">
    <source>
        <dbReference type="EMBL" id="AQQ09563.1"/>
    </source>
</evidence>
<keyword evidence="1" id="KW-0472">Membrane</keyword>